<keyword evidence="2" id="KW-1133">Transmembrane helix</keyword>
<feature type="transmembrane region" description="Helical" evidence="2">
    <location>
        <begin position="362"/>
        <end position="382"/>
    </location>
</feature>
<evidence type="ECO:0000256" key="1">
    <source>
        <dbReference type="SAM" id="MobiDB-lite"/>
    </source>
</evidence>
<keyword evidence="2" id="KW-0472">Membrane</keyword>
<protein>
    <submittedName>
        <fullName evidence="3">Uncharacterized protein</fullName>
    </submittedName>
</protein>
<feature type="transmembrane region" description="Helical" evidence="2">
    <location>
        <begin position="310"/>
        <end position="330"/>
    </location>
</feature>
<reference evidence="3" key="1">
    <citation type="submission" date="2021-01" db="EMBL/GenBank/DDBJ databases">
        <authorList>
            <person name="Corre E."/>
            <person name="Pelletier E."/>
            <person name="Niang G."/>
            <person name="Scheremetjew M."/>
            <person name="Finn R."/>
            <person name="Kale V."/>
            <person name="Holt S."/>
            <person name="Cochrane G."/>
            <person name="Meng A."/>
            <person name="Brown T."/>
            <person name="Cohen L."/>
        </authorList>
    </citation>
    <scope>NUCLEOTIDE SEQUENCE</scope>
    <source>
        <strain evidence="3">GSO104</strain>
    </source>
</reference>
<proteinExistence type="predicted"/>
<accession>A0A7S4UZA1</accession>
<keyword evidence="2" id="KW-0812">Transmembrane</keyword>
<sequence>MKRSSYKTDQSNAQDRPTTIRTANKAKEESKQKRIDSKSLVQKKKMSAKNIPASNKRNLLQRYNQSYGHSIQSQVSTERQAQRKYLEQSLNRKSPQHRSQPNTNDSPGFSTRNIVHDVSRDTGYKVMPFDEDDDLLNELEDISSAQKELDNDMDELEKMFSLDSFGAVEEDIPSLSDDQNSTSNRNQSDSSEDHIMNNNASTDEKENPPDHNQDIDPPRESIANLSTRQLKVQTSAREFASVHADPSVHTQNPQNCMQELNDHNEDIDCNEHESSAVINNIACGVYGRHEYTIKSFWPDREGRSVDFTRTYEGGLLVYLSTWIFLSFFFGRVPHDIFWMAALIIPLMVITVEINFPHRMDEAVVALGILLCHFIFTRCVAIPA</sequence>
<dbReference type="AlphaFoldDB" id="A0A7S4UZA1"/>
<organism evidence="3">
    <name type="scientific">Ditylum brightwellii</name>
    <dbReference type="NCBI Taxonomy" id="49249"/>
    <lineage>
        <taxon>Eukaryota</taxon>
        <taxon>Sar</taxon>
        <taxon>Stramenopiles</taxon>
        <taxon>Ochrophyta</taxon>
        <taxon>Bacillariophyta</taxon>
        <taxon>Mediophyceae</taxon>
        <taxon>Lithodesmiophycidae</taxon>
        <taxon>Lithodesmiales</taxon>
        <taxon>Lithodesmiaceae</taxon>
        <taxon>Ditylum</taxon>
    </lineage>
</organism>
<feature type="compositionally biased region" description="Polar residues" evidence="1">
    <location>
        <begin position="88"/>
        <end position="113"/>
    </location>
</feature>
<feature type="region of interest" description="Disordered" evidence="1">
    <location>
        <begin position="172"/>
        <end position="219"/>
    </location>
</feature>
<feature type="compositionally biased region" description="Polar residues" evidence="1">
    <location>
        <begin position="7"/>
        <end position="22"/>
    </location>
</feature>
<feature type="compositionally biased region" description="Basic and acidic residues" evidence="1">
    <location>
        <begin position="25"/>
        <end position="37"/>
    </location>
</feature>
<evidence type="ECO:0000313" key="3">
    <source>
        <dbReference type="EMBL" id="CAE4614789.1"/>
    </source>
</evidence>
<feature type="transmembrane region" description="Helical" evidence="2">
    <location>
        <begin position="336"/>
        <end position="355"/>
    </location>
</feature>
<feature type="region of interest" description="Disordered" evidence="1">
    <location>
        <begin position="1"/>
        <end position="114"/>
    </location>
</feature>
<gene>
    <name evidence="3" type="ORF">DBRI00130_LOCUS18882</name>
</gene>
<feature type="compositionally biased region" description="Polar residues" evidence="1">
    <location>
        <begin position="176"/>
        <end position="189"/>
    </location>
</feature>
<evidence type="ECO:0000256" key="2">
    <source>
        <dbReference type="SAM" id="Phobius"/>
    </source>
</evidence>
<feature type="compositionally biased region" description="Polar residues" evidence="1">
    <location>
        <begin position="52"/>
        <end position="79"/>
    </location>
</feature>
<feature type="compositionally biased region" description="Basic and acidic residues" evidence="1">
    <location>
        <begin position="202"/>
        <end position="219"/>
    </location>
</feature>
<name>A0A7S4UZA1_9STRA</name>
<dbReference type="EMBL" id="HBNS01023925">
    <property type="protein sequence ID" value="CAE4614789.1"/>
    <property type="molecule type" value="Transcribed_RNA"/>
</dbReference>